<keyword evidence="2" id="KW-1185">Reference proteome</keyword>
<dbReference type="OrthoDB" id="8684708at2"/>
<dbReference type="InterPro" id="IPR032710">
    <property type="entry name" value="NTF2-like_dom_sf"/>
</dbReference>
<comment type="caution">
    <text evidence="1">The sequence shown here is derived from an EMBL/GenBank/DDBJ whole genome shotgun (WGS) entry which is preliminary data.</text>
</comment>
<dbReference type="EMBL" id="LDSL01000011">
    <property type="protein sequence ID" value="KTT27563.1"/>
    <property type="molecule type" value="Genomic_DNA"/>
</dbReference>
<protein>
    <submittedName>
        <fullName evidence="1">Polyketide cyclase</fullName>
    </submittedName>
</protein>
<sequence>MDTLNLPAPIAAYFAADPETETLARCFTAQAVLKDEGHSYTGVRAIQAFLADASAKYNATTVPFALEQEDGFHRVRATVTGNFPGSPIVLSYRFRLEGALIASLEITA</sequence>
<dbReference type="Gene3D" id="3.10.450.50">
    <property type="match status" value="1"/>
</dbReference>
<dbReference type="SUPFAM" id="SSF54427">
    <property type="entry name" value="NTF2-like"/>
    <property type="match status" value="1"/>
</dbReference>
<dbReference type="AlphaFoldDB" id="A0A147HBX4"/>
<proteinExistence type="predicted"/>
<organism evidence="1 2">
    <name type="scientific">Pseudacidovorax intermedius</name>
    <dbReference type="NCBI Taxonomy" id="433924"/>
    <lineage>
        <taxon>Bacteria</taxon>
        <taxon>Pseudomonadati</taxon>
        <taxon>Pseudomonadota</taxon>
        <taxon>Betaproteobacteria</taxon>
        <taxon>Burkholderiales</taxon>
        <taxon>Comamonadaceae</taxon>
        <taxon>Pseudacidovorax</taxon>
    </lineage>
</organism>
<evidence type="ECO:0000313" key="1">
    <source>
        <dbReference type="EMBL" id="KTT27563.1"/>
    </source>
</evidence>
<evidence type="ECO:0000313" key="2">
    <source>
        <dbReference type="Proteomes" id="UP000072741"/>
    </source>
</evidence>
<reference evidence="1 2" key="1">
    <citation type="journal article" date="2016" name="Front. Microbiol.">
        <title>Genomic Resource of Rice Seed Associated Bacteria.</title>
        <authorList>
            <person name="Midha S."/>
            <person name="Bansal K."/>
            <person name="Sharma S."/>
            <person name="Kumar N."/>
            <person name="Patil P.P."/>
            <person name="Chaudhry V."/>
            <person name="Patil P.B."/>
        </authorList>
    </citation>
    <scope>NUCLEOTIDE SEQUENCE [LARGE SCALE GENOMIC DNA]</scope>
    <source>
        <strain evidence="1 2">NS331</strain>
    </source>
</reference>
<dbReference type="PATRIC" id="fig|433924.3.peg.305"/>
<accession>A0A147HBX4</accession>
<name>A0A147HBX4_9BURK</name>
<gene>
    <name evidence="1" type="ORF">NS331_01520</name>
</gene>
<dbReference type="Proteomes" id="UP000072741">
    <property type="component" value="Unassembled WGS sequence"/>
</dbReference>
<dbReference type="RefSeq" id="WP_058640261.1">
    <property type="nucleotide sequence ID" value="NZ_LDSL01000011.1"/>
</dbReference>